<dbReference type="InterPro" id="IPR016181">
    <property type="entry name" value="Acyl_CoA_acyltransferase"/>
</dbReference>
<organism evidence="4 5">
    <name type="scientific">Xenopus tropicalis</name>
    <name type="common">Western clawed frog</name>
    <name type="synonym">Silurana tropicalis</name>
    <dbReference type="NCBI Taxonomy" id="8364"/>
    <lineage>
        <taxon>Eukaryota</taxon>
        <taxon>Metazoa</taxon>
        <taxon>Chordata</taxon>
        <taxon>Craniata</taxon>
        <taxon>Vertebrata</taxon>
        <taxon>Euteleostomi</taxon>
        <taxon>Amphibia</taxon>
        <taxon>Batrachia</taxon>
        <taxon>Anura</taxon>
        <taxon>Pipoidea</taxon>
        <taxon>Pipidae</taxon>
        <taxon>Xenopodinae</taxon>
        <taxon>Xenopus</taxon>
        <taxon>Silurana</taxon>
    </lineage>
</organism>
<dbReference type="SUPFAM" id="SSF55729">
    <property type="entry name" value="Acyl-CoA N-acyltransferases (Nat)"/>
    <property type="match status" value="1"/>
</dbReference>
<dbReference type="AGR" id="Xenbase:XB-GENE-22166516"/>
<keyword evidence="4" id="KW-1185">Reference proteome</keyword>
<dbReference type="CDD" id="cd04301">
    <property type="entry name" value="NAT_SF"/>
    <property type="match status" value="1"/>
</dbReference>
<evidence type="ECO:0000313" key="4">
    <source>
        <dbReference type="Proteomes" id="UP000008143"/>
    </source>
</evidence>
<evidence type="ECO:0000313" key="6">
    <source>
        <dbReference type="Xenbase" id="XB-GENE-22166516"/>
    </source>
</evidence>
<gene>
    <name evidence="5 6" type="primary">nat8.2</name>
</gene>
<accession>A0A8J0QW02</accession>
<evidence type="ECO:0000259" key="3">
    <source>
        <dbReference type="PROSITE" id="PS51186"/>
    </source>
</evidence>
<dbReference type="PANTHER" id="PTHR13947">
    <property type="entry name" value="GNAT FAMILY N-ACETYLTRANSFERASE"/>
    <property type="match status" value="1"/>
</dbReference>
<name>A0A8J0QW02_XENTR</name>
<dbReference type="GeneID" id="100489204"/>
<dbReference type="CTD" id="100489204"/>
<dbReference type="OrthoDB" id="41532at2759"/>
<evidence type="ECO:0000256" key="1">
    <source>
        <dbReference type="ARBA" id="ARBA00022679"/>
    </source>
</evidence>
<protein>
    <submittedName>
        <fullName evidence="5">Probable N-acetyltransferase CML5</fullName>
    </submittedName>
</protein>
<dbReference type="Pfam" id="PF00583">
    <property type="entry name" value="Acetyltransf_1"/>
    <property type="match status" value="1"/>
</dbReference>
<proteinExistence type="predicted"/>
<dbReference type="AlphaFoldDB" id="A0A8J0QW02"/>
<dbReference type="Gene3D" id="3.40.630.30">
    <property type="match status" value="1"/>
</dbReference>
<feature type="domain" description="N-acetyltransferase" evidence="3">
    <location>
        <begin position="67"/>
        <end position="209"/>
    </location>
</feature>
<keyword evidence="2" id="KW-0812">Transmembrane</keyword>
<evidence type="ECO:0000313" key="5">
    <source>
        <dbReference type="RefSeq" id="XP_004911372.2"/>
    </source>
</evidence>
<dbReference type="KEGG" id="xtr:100489204"/>
<dbReference type="RefSeq" id="XP_004911372.2">
    <property type="nucleotide sequence ID" value="XM_004911315.4"/>
</dbReference>
<dbReference type="Proteomes" id="UP000008143">
    <property type="component" value="Chromosome 1"/>
</dbReference>
<evidence type="ECO:0000256" key="2">
    <source>
        <dbReference type="SAM" id="Phobius"/>
    </source>
</evidence>
<dbReference type="InterPro" id="IPR000182">
    <property type="entry name" value="GNAT_dom"/>
</dbReference>
<keyword evidence="2" id="KW-1133">Transmembrane helix</keyword>
<dbReference type="PANTHER" id="PTHR13947:SF58">
    <property type="entry name" value="8B (PUTATIVE,_PSEUDO-RELATED"/>
    <property type="match status" value="1"/>
</dbReference>
<keyword evidence="2" id="KW-0472">Membrane</keyword>
<dbReference type="PROSITE" id="PS51186">
    <property type="entry name" value="GNAT"/>
    <property type="match status" value="1"/>
</dbReference>
<dbReference type="GO" id="GO:0008080">
    <property type="term" value="F:N-acetyltransferase activity"/>
    <property type="evidence" value="ECO:0000318"/>
    <property type="project" value="GO_Central"/>
</dbReference>
<sequence>MSGVSIRLYKDSDYGVTREMFARGITEHTNKAFRHTLGIPHIWLFLFLTFLAPFIVIGSLFVSSLAITLALLILWLLNRYMFTTYVQHCLQDDLLDIKKYYLKRDGYCFWVAESYGAVVGIVAATPSHRPGGESHMELKRMSVAKSHRGKGVAKALCRTVIDFAQARGCKAVVLETSRAQTDAQRLYERIGFRVRKSFYAPMPPAKFLDFWILFYQYNIPTAR</sequence>
<dbReference type="OMA" id="DFWILFY"/>
<reference evidence="5" key="1">
    <citation type="submission" date="2025-08" db="UniProtKB">
        <authorList>
            <consortium name="RefSeq"/>
        </authorList>
    </citation>
    <scope>IDENTIFICATION</scope>
    <source>
        <strain evidence="5">Nigerian</strain>
        <tissue evidence="5">Liver and blood</tissue>
    </source>
</reference>
<feature type="transmembrane region" description="Helical" evidence="2">
    <location>
        <begin position="42"/>
        <end position="75"/>
    </location>
</feature>
<dbReference type="InterPro" id="IPR050769">
    <property type="entry name" value="NAT_camello-type"/>
</dbReference>
<keyword evidence="1" id="KW-0808">Transferase</keyword>
<dbReference type="Xenbase" id="XB-GENE-22166516">
    <property type="gene designation" value="nat8.2"/>
</dbReference>